<evidence type="ECO:0000313" key="6">
    <source>
        <dbReference type="EMBL" id="QDT36579.1"/>
    </source>
</evidence>
<dbReference type="InterPro" id="IPR024607">
    <property type="entry name" value="Sulfatase_CS"/>
</dbReference>
<evidence type="ECO:0000256" key="2">
    <source>
        <dbReference type="ARBA" id="ARBA00022723"/>
    </source>
</evidence>
<evidence type="ECO:0000259" key="5">
    <source>
        <dbReference type="Pfam" id="PF00884"/>
    </source>
</evidence>
<evidence type="ECO:0000313" key="7">
    <source>
        <dbReference type="Proteomes" id="UP000317318"/>
    </source>
</evidence>
<evidence type="ECO:0000256" key="4">
    <source>
        <dbReference type="ARBA" id="ARBA00022837"/>
    </source>
</evidence>
<dbReference type="PANTHER" id="PTHR42693">
    <property type="entry name" value="ARYLSULFATASE FAMILY MEMBER"/>
    <property type="match status" value="1"/>
</dbReference>
<keyword evidence="7" id="KW-1185">Reference proteome</keyword>
<dbReference type="PANTHER" id="PTHR42693:SF53">
    <property type="entry name" value="ENDO-4-O-SULFATASE"/>
    <property type="match status" value="1"/>
</dbReference>
<gene>
    <name evidence="6" type="primary">atsA_9</name>
    <name evidence="6" type="ORF">Pan189_09390</name>
</gene>
<dbReference type="GO" id="GO:0046872">
    <property type="term" value="F:metal ion binding"/>
    <property type="evidence" value="ECO:0007669"/>
    <property type="project" value="UniProtKB-KW"/>
</dbReference>
<dbReference type="GO" id="GO:0004065">
    <property type="term" value="F:arylsulfatase activity"/>
    <property type="evidence" value="ECO:0007669"/>
    <property type="project" value="UniProtKB-EC"/>
</dbReference>
<dbReference type="Pfam" id="PF00884">
    <property type="entry name" value="Sulfatase"/>
    <property type="match status" value="1"/>
</dbReference>
<dbReference type="OrthoDB" id="9783154at2"/>
<dbReference type="CDD" id="cd16146">
    <property type="entry name" value="ARS_like"/>
    <property type="match status" value="1"/>
</dbReference>
<dbReference type="SUPFAM" id="SSF53649">
    <property type="entry name" value="Alkaline phosphatase-like"/>
    <property type="match status" value="1"/>
</dbReference>
<protein>
    <submittedName>
        <fullName evidence="6">Arylsulfatase</fullName>
        <ecNumber evidence="6">3.1.6.1</ecNumber>
    </submittedName>
</protein>
<dbReference type="Gene3D" id="3.30.1120.10">
    <property type="match status" value="1"/>
</dbReference>
<reference evidence="6 7" key="1">
    <citation type="submission" date="2019-02" db="EMBL/GenBank/DDBJ databases">
        <title>Deep-cultivation of Planctomycetes and their phenomic and genomic characterization uncovers novel biology.</title>
        <authorList>
            <person name="Wiegand S."/>
            <person name="Jogler M."/>
            <person name="Boedeker C."/>
            <person name="Pinto D."/>
            <person name="Vollmers J."/>
            <person name="Rivas-Marin E."/>
            <person name="Kohn T."/>
            <person name="Peeters S.H."/>
            <person name="Heuer A."/>
            <person name="Rast P."/>
            <person name="Oberbeckmann S."/>
            <person name="Bunk B."/>
            <person name="Jeske O."/>
            <person name="Meyerdierks A."/>
            <person name="Storesund J.E."/>
            <person name="Kallscheuer N."/>
            <person name="Luecker S."/>
            <person name="Lage O.M."/>
            <person name="Pohl T."/>
            <person name="Merkel B.J."/>
            <person name="Hornburger P."/>
            <person name="Mueller R.-W."/>
            <person name="Bruemmer F."/>
            <person name="Labrenz M."/>
            <person name="Spormann A.M."/>
            <person name="Op den Camp H."/>
            <person name="Overmann J."/>
            <person name="Amann R."/>
            <person name="Jetten M.S.M."/>
            <person name="Mascher T."/>
            <person name="Medema M.H."/>
            <person name="Devos D.P."/>
            <person name="Kaster A.-K."/>
            <person name="Ovreas L."/>
            <person name="Rohde M."/>
            <person name="Galperin M.Y."/>
            <person name="Jogler C."/>
        </authorList>
    </citation>
    <scope>NUCLEOTIDE SEQUENCE [LARGE SCALE GENOMIC DNA]</scope>
    <source>
        <strain evidence="6 7">Pan189</strain>
    </source>
</reference>
<dbReference type="Proteomes" id="UP000317318">
    <property type="component" value="Chromosome"/>
</dbReference>
<proteinExistence type="inferred from homology"/>
<dbReference type="InterPro" id="IPR000917">
    <property type="entry name" value="Sulfatase_N"/>
</dbReference>
<dbReference type="AlphaFoldDB" id="A0A517QY48"/>
<comment type="similarity">
    <text evidence="1">Belongs to the sulfatase family.</text>
</comment>
<feature type="domain" description="Sulfatase N-terminal" evidence="5">
    <location>
        <begin position="53"/>
        <end position="380"/>
    </location>
</feature>
<sequence>MLEVFLSTRACCGRSLYRRSKRKMAAQALLLAGIALSQLAFMNSLMAEQAARPNVILVMTDDQGWGDFGATGNELIRTPNLDEFATSGAWMTDFYVSPVCTPTRASLMTGRWNFRTKAIDTYLGRAMMDTDEVTIAELLRDAGYATGIFGKWHLGDNYPLRPMDQGFGESLVHRGGGLAQPGDPIENEGRYTDPVLVNNGVLTPTNGYCTDVYFNSATDFIRKSVEADRPFFTYIATNAPHGPYYDVPKGWLDYYQTVDMTSIMKYWSAERHKNREAEHEKLRRIAAMISNVDENFGRLLQRLDRLGVADNTLIIFLTDNGPNTMRYAGPFRGMKSDTFEGGVRTVMWLRWPERIRPGIKSDAPTAHVDVLPTILEAAGIEKPDALALDGRSFLPIVEGRDSEFDFNSRPIALQWHRGDEPQMYNHFLIRKGRWKLLNPDRFRGNSPSLDQIPLRLHDLKEDPGETRNLIENHPEIANELRADYEEWFSDVSSTRDENYAPPRIVIDLKRESPVTLTRQDWRDAGWQKFDRGRWVVDIKDGGPFDVLVTYSPSETDRAVEITVDGETIAQATTDRARPNREWNQVTLKGVELPTGKHSLAAAIVGENGTNPHGVFQMQFSTSPEH</sequence>
<dbReference type="KEGG" id="svp:Pan189_09390"/>
<evidence type="ECO:0000256" key="1">
    <source>
        <dbReference type="ARBA" id="ARBA00008779"/>
    </source>
</evidence>
<accession>A0A517QY48</accession>
<name>A0A517QY48_9PLAN</name>
<dbReference type="PROSITE" id="PS00523">
    <property type="entry name" value="SULFATASE_1"/>
    <property type="match status" value="1"/>
</dbReference>
<dbReference type="InterPro" id="IPR017850">
    <property type="entry name" value="Alkaline_phosphatase_core_sf"/>
</dbReference>
<keyword evidence="3 6" id="KW-0378">Hydrolase</keyword>
<dbReference type="Gene3D" id="3.40.720.10">
    <property type="entry name" value="Alkaline Phosphatase, subunit A"/>
    <property type="match status" value="1"/>
</dbReference>
<dbReference type="Gene3D" id="2.60.120.260">
    <property type="entry name" value="Galactose-binding domain-like"/>
    <property type="match status" value="1"/>
</dbReference>
<dbReference type="EMBL" id="CP036268">
    <property type="protein sequence ID" value="QDT36579.1"/>
    <property type="molecule type" value="Genomic_DNA"/>
</dbReference>
<organism evidence="6 7">
    <name type="scientific">Stratiformator vulcanicus</name>
    <dbReference type="NCBI Taxonomy" id="2527980"/>
    <lineage>
        <taxon>Bacteria</taxon>
        <taxon>Pseudomonadati</taxon>
        <taxon>Planctomycetota</taxon>
        <taxon>Planctomycetia</taxon>
        <taxon>Planctomycetales</taxon>
        <taxon>Planctomycetaceae</taxon>
        <taxon>Stratiformator</taxon>
    </lineage>
</organism>
<dbReference type="EC" id="3.1.6.1" evidence="6"/>
<keyword evidence="2" id="KW-0479">Metal-binding</keyword>
<dbReference type="InterPro" id="IPR050738">
    <property type="entry name" value="Sulfatase"/>
</dbReference>
<evidence type="ECO:0000256" key="3">
    <source>
        <dbReference type="ARBA" id="ARBA00022801"/>
    </source>
</evidence>
<keyword evidence="4" id="KW-0106">Calcium</keyword>